<name>A0A8B8AG31_CRAVI</name>
<dbReference type="AlphaFoldDB" id="A0A8B8AG31"/>
<keyword evidence="1" id="KW-1185">Reference proteome</keyword>
<dbReference type="Gene3D" id="2.120.10.30">
    <property type="entry name" value="TolB, C-terminal domain"/>
    <property type="match status" value="1"/>
</dbReference>
<proteinExistence type="predicted"/>
<dbReference type="KEGG" id="cvn:111101959"/>
<gene>
    <name evidence="2" type="primary">LOC111101959</name>
</gene>
<evidence type="ECO:0000313" key="1">
    <source>
        <dbReference type="Proteomes" id="UP000694844"/>
    </source>
</evidence>
<reference evidence="2" key="1">
    <citation type="submission" date="2025-08" db="UniProtKB">
        <authorList>
            <consortium name="RefSeq"/>
        </authorList>
    </citation>
    <scope>IDENTIFICATION</scope>
    <source>
        <tissue evidence="2">Whole sample</tissue>
    </source>
</reference>
<dbReference type="Proteomes" id="UP000694844">
    <property type="component" value="Chromosome 6"/>
</dbReference>
<dbReference type="GeneID" id="111101959"/>
<dbReference type="SUPFAM" id="SSF101898">
    <property type="entry name" value="NHL repeat"/>
    <property type="match status" value="1"/>
</dbReference>
<accession>A0A8B8AG31</accession>
<sequence length="140" mass="15466">MYITENNNGDVYESHWIASSVVVVTRFGQYRFSYFGQDSQQTFSPSGICTDFRGNILVCNGIRGFRPNCSSVHLLDRDGHFLSGLIPPEACPMGPSALIIDDRHSAVVGGQHSHVLMVSQYLQTAPDILRALIDSLLVIH</sequence>
<organism evidence="1 2">
    <name type="scientific">Crassostrea virginica</name>
    <name type="common">Eastern oyster</name>
    <dbReference type="NCBI Taxonomy" id="6565"/>
    <lineage>
        <taxon>Eukaryota</taxon>
        <taxon>Metazoa</taxon>
        <taxon>Spiralia</taxon>
        <taxon>Lophotrochozoa</taxon>
        <taxon>Mollusca</taxon>
        <taxon>Bivalvia</taxon>
        <taxon>Autobranchia</taxon>
        <taxon>Pteriomorphia</taxon>
        <taxon>Ostreida</taxon>
        <taxon>Ostreoidea</taxon>
        <taxon>Ostreidae</taxon>
        <taxon>Crassostrea</taxon>
    </lineage>
</organism>
<dbReference type="InterPro" id="IPR011042">
    <property type="entry name" value="6-blade_b-propeller_TolB-like"/>
</dbReference>
<evidence type="ECO:0000313" key="2">
    <source>
        <dbReference type="RefSeq" id="XP_022290321.1"/>
    </source>
</evidence>
<protein>
    <submittedName>
        <fullName evidence="2">Uncharacterized protein LOC111101959</fullName>
    </submittedName>
</protein>
<dbReference type="RefSeq" id="XP_022290321.1">
    <property type="nucleotide sequence ID" value="XM_022434613.1"/>
</dbReference>
<dbReference type="OrthoDB" id="6150715at2759"/>